<evidence type="ECO:0000313" key="3">
    <source>
        <dbReference type="Proteomes" id="UP000643810"/>
    </source>
</evidence>
<proteinExistence type="predicted"/>
<name>A0ABR7GEW8_9FIRM</name>
<feature type="domain" description="NADPH-dependent FMN reductase-like" evidence="1">
    <location>
        <begin position="1"/>
        <end position="140"/>
    </location>
</feature>
<protein>
    <submittedName>
        <fullName evidence="2">NAD(P)H-dependent oxidoreductase</fullName>
    </submittedName>
</protein>
<comment type="caution">
    <text evidence="2">The sequence shown here is derived from an EMBL/GenBank/DDBJ whole genome shotgun (WGS) entry which is preliminary data.</text>
</comment>
<dbReference type="RefSeq" id="WP_118280259.1">
    <property type="nucleotide sequence ID" value="NZ_JACOPG010000002.1"/>
</dbReference>
<dbReference type="InterPro" id="IPR029039">
    <property type="entry name" value="Flavoprotein-like_sf"/>
</dbReference>
<dbReference type="PANTHER" id="PTHR43741:SF4">
    <property type="entry name" value="FMN-DEPENDENT NADH:QUINONE OXIDOREDUCTASE"/>
    <property type="match status" value="1"/>
</dbReference>
<dbReference type="Gene3D" id="3.40.50.360">
    <property type="match status" value="1"/>
</dbReference>
<organism evidence="2 3">
    <name type="scientific">Roseburia lenta</name>
    <dbReference type="NCBI Taxonomy" id="2763061"/>
    <lineage>
        <taxon>Bacteria</taxon>
        <taxon>Bacillati</taxon>
        <taxon>Bacillota</taxon>
        <taxon>Clostridia</taxon>
        <taxon>Lachnospirales</taxon>
        <taxon>Lachnospiraceae</taxon>
        <taxon>Roseburia</taxon>
    </lineage>
</organism>
<dbReference type="PANTHER" id="PTHR43741">
    <property type="entry name" value="FMN-DEPENDENT NADH-AZOREDUCTASE 1"/>
    <property type="match status" value="1"/>
</dbReference>
<dbReference type="Pfam" id="PF03358">
    <property type="entry name" value="FMN_red"/>
    <property type="match status" value="1"/>
</dbReference>
<accession>A0ABR7GEW8</accession>
<sequence length="229" mass="26142">MKITLIHGQSHKGSTYHVARILAEKIDGEITEIVLPRDFDQMCVGCAQCIKKDEKLCPHYEKLAPITEAIDAADLLIFESPVYVYHVTSAMKALLEHYGWRWIMHRPEESMFKKQMVCIATAAGGGQKNTCQDMADSAAYWGVAKTYKYGIAVRAMKWEDVTAKTKDKIERDMDALASKIKANQGRVKPPLKTRIFFPVMSMVLKKRPDSVDAKYWKEKGWLDGKRPWK</sequence>
<evidence type="ECO:0000259" key="1">
    <source>
        <dbReference type="Pfam" id="PF03358"/>
    </source>
</evidence>
<keyword evidence="3" id="KW-1185">Reference proteome</keyword>
<dbReference type="InterPro" id="IPR050104">
    <property type="entry name" value="FMN-dep_NADH:Q_OxRdtase_AzoR1"/>
</dbReference>
<gene>
    <name evidence="2" type="ORF">H8R94_05110</name>
</gene>
<dbReference type="Proteomes" id="UP000643810">
    <property type="component" value="Unassembled WGS sequence"/>
</dbReference>
<dbReference type="SUPFAM" id="SSF52218">
    <property type="entry name" value="Flavoproteins"/>
    <property type="match status" value="1"/>
</dbReference>
<dbReference type="InterPro" id="IPR005025">
    <property type="entry name" value="FMN_Rdtase-like_dom"/>
</dbReference>
<evidence type="ECO:0000313" key="2">
    <source>
        <dbReference type="EMBL" id="MBC5685987.1"/>
    </source>
</evidence>
<reference evidence="2 3" key="1">
    <citation type="submission" date="2020-08" db="EMBL/GenBank/DDBJ databases">
        <title>Genome public.</title>
        <authorList>
            <person name="Liu C."/>
            <person name="Sun Q."/>
        </authorList>
    </citation>
    <scope>NUCLEOTIDE SEQUENCE [LARGE SCALE GENOMIC DNA]</scope>
    <source>
        <strain evidence="2 3">NSJ-9</strain>
    </source>
</reference>
<dbReference type="EMBL" id="JACOPG010000002">
    <property type="protein sequence ID" value="MBC5685987.1"/>
    <property type="molecule type" value="Genomic_DNA"/>
</dbReference>